<dbReference type="Gramene" id="OE9A063185T1">
    <property type="protein sequence ID" value="OE9A063185C1"/>
    <property type="gene ID" value="OE9A063185"/>
</dbReference>
<dbReference type="InterPro" id="IPR051106">
    <property type="entry name" value="RNA-bind/splicing_reg"/>
</dbReference>
<proteinExistence type="predicted"/>
<dbReference type="SUPFAM" id="SSF54928">
    <property type="entry name" value="RNA-binding domain, RBD"/>
    <property type="match status" value="1"/>
</dbReference>
<dbReference type="InterPro" id="IPR000504">
    <property type="entry name" value="RRM_dom"/>
</dbReference>
<dbReference type="Proteomes" id="UP000594638">
    <property type="component" value="Unassembled WGS sequence"/>
</dbReference>
<evidence type="ECO:0000256" key="2">
    <source>
        <dbReference type="PROSITE-ProRule" id="PRU00176"/>
    </source>
</evidence>
<evidence type="ECO:0000256" key="1">
    <source>
        <dbReference type="ARBA" id="ARBA00022884"/>
    </source>
</evidence>
<protein>
    <submittedName>
        <fullName evidence="4">Gly-rich RNA binding, partial</fullName>
    </submittedName>
</protein>
<keyword evidence="1 2" id="KW-0694">RNA-binding</keyword>
<organism evidence="4 5">
    <name type="scientific">Olea europaea subsp. europaea</name>
    <dbReference type="NCBI Taxonomy" id="158383"/>
    <lineage>
        <taxon>Eukaryota</taxon>
        <taxon>Viridiplantae</taxon>
        <taxon>Streptophyta</taxon>
        <taxon>Embryophyta</taxon>
        <taxon>Tracheophyta</taxon>
        <taxon>Spermatophyta</taxon>
        <taxon>Magnoliopsida</taxon>
        <taxon>eudicotyledons</taxon>
        <taxon>Gunneridae</taxon>
        <taxon>Pentapetalae</taxon>
        <taxon>asterids</taxon>
        <taxon>lamiids</taxon>
        <taxon>Lamiales</taxon>
        <taxon>Oleaceae</taxon>
        <taxon>Oleeae</taxon>
        <taxon>Olea</taxon>
    </lineage>
</organism>
<comment type="caution">
    <text evidence="4">The sequence shown here is derived from an EMBL/GenBank/DDBJ whole genome shotgun (WGS) entry which is preliminary data.</text>
</comment>
<dbReference type="PROSITE" id="PS50102">
    <property type="entry name" value="RRM"/>
    <property type="match status" value="1"/>
</dbReference>
<evidence type="ECO:0000313" key="4">
    <source>
        <dbReference type="EMBL" id="CAA2964577.1"/>
    </source>
</evidence>
<keyword evidence="5" id="KW-1185">Reference proteome</keyword>
<evidence type="ECO:0000259" key="3">
    <source>
        <dbReference type="PROSITE" id="PS50102"/>
    </source>
</evidence>
<dbReference type="Pfam" id="PF00076">
    <property type="entry name" value="RRM_1"/>
    <property type="match status" value="1"/>
</dbReference>
<dbReference type="PANTHER" id="PTHR48028">
    <property type="entry name" value="GLYCINE-RICH RNA-BINDING PROTEIN RZ1A"/>
    <property type="match status" value="1"/>
</dbReference>
<dbReference type="InterPro" id="IPR035979">
    <property type="entry name" value="RBD_domain_sf"/>
</dbReference>
<reference evidence="4 5" key="1">
    <citation type="submission" date="2019-12" db="EMBL/GenBank/DDBJ databases">
        <authorList>
            <person name="Alioto T."/>
            <person name="Alioto T."/>
            <person name="Gomez Garrido J."/>
        </authorList>
    </citation>
    <scope>NUCLEOTIDE SEQUENCE [LARGE SCALE GENOMIC DNA]</scope>
</reference>
<sequence>MKLGFIRRWKGLEFVTFKDEKSMKDAIEEMNGLDLDRRNITVNEAQSRDNGNGGGDGGFCSGRREGCDGYDGAAPVDCHRKHPSLPDKRLVAQLVCCSPQFRINSRRWSSSSRHHKCLSSLAAQLVAILVQLMPTATMRREDSAFDCGVDGGGVGVRVGGDSGYYSCKLAKILYCFAVVFTVGCSGGL</sequence>
<dbReference type="EMBL" id="CACTIH010001825">
    <property type="protein sequence ID" value="CAA2964577.1"/>
    <property type="molecule type" value="Genomic_DNA"/>
</dbReference>
<dbReference type="OrthoDB" id="439808at2759"/>
<dbReference type="InterPro" id="IPR012677">
    <property type="entry name" value="Nucleotide-bd_a/b_plait_sf"/>
</dbReference>
<feature type="domain" description="RRM" evidence="3">
    <location>
        <begin position="1"/>
        <end position="47"/>
    </location>
</feature>
<dbReference type="GO" id="GO:0003723">
    <property type="term" value="F:RNA binding"/>
    <property type="evidence" value="ECO:0007669"/>
    <property type="project" value="UniProtKB-UniRule"/>
</dbReference>
<dbReference type="AlphaFoldDB" id="A0A8S0QB64"/>
<dbReference type="Gene3D" id="3.30.70.330">
    <property type="match status" value="1"/>
</dbReference>
<name>A0A8S0QB64_OLEEU</name>
<dbReference type="PANTHER" id="PTHR48028:SF2">
    <property type="entry name" value="GLYCINE-RICH RNA-BINDING PROTEIN RZ1A"/>
    <property type="match status" value="1"/>
</dbReference>
<gene>
    <name evidence="4" type="ORF">OLEA9_A063185</name>
</gene>
<accession>A0A8S0QB64</accession>
<evidence type="ECO:0000313" key="5">
    <source>
        <dbReference type="Proteomes" id="UP000594638"/>
    </source>
</evidence>